<dbReference type="GeneTree" id="ENSGT00940000164249"/>
<name>A0A8C4QWV8_EPTBU</name>
<dbReference type="Pfam" id="PF13613">
    <property type="entry name" value="HTH_Tnp_4"/>
    <property type="match status" value="1"/>
</dbReference>
<dbReference type="Ensembl" id="ENSEBUT00000021600.1">
    <property type="protein sequence ID" value="ENSEBUP00000021024.1"/>
    <property type="gene ID" value="ENSEBUG00000012997.1"/>
</dbReference>
<evidence type="ECO:0000256" key="2">
    <source>
        <dbReference type="ARBA" id="ARBA00022723"/>
    </source>
</evidence>
<proteinExistence type="predicted"/>
<keyword evidence="6" id="KW-1185">Reference proteome</keyword>
<dbReference type="InterPro" id="IPR027806">
    <property type="entry name" value="HARBI1_dom"/>
</dbReference>
<dbReference type="PANTHER" id="PTHR23080">
    <property type="entry name" value="THAP DOMAIN PROTEIN"/>
    <property type="match status" value="1"/>
</dbReference>
<evidence type="ECO:0000259" key="3">
    <source>
        <dbReference type="Pfam" id="PF13359"/>
    </source>
</evidence>
<dbReference type="PANTHER" id="PTHR23080:SF63">
    <property type="entry name" value="TICK TRANSPOSON"/>
    <property type="match status" value="1"/>
</dbReference>
<feature type="domain" description="DDE Tnp4" evidence="3">
    <location>
        <begin position="203"/>
        <end position="372"/>
    </location>
</feature>
<dbReference type="Pfam" id="PF13359">
    <property type="entry name" value="DDE_Tnp_4"/>
    <property type="match status" value="1"/>
</dbReference>
<dbReference type="GO" id="GO:0046872">
    <property type="term" value="F:metal ion binding"/>
    <property type="evidence" value="ECO:0007669"/>
    <property type="project" value="UniProtKB-KW"/>
</dbReference>
<reference evidence="5" key="1">
    <citation type="submission" date="2025-08" db="UniProtKB">
        <authorList>
            <consortium name="Ensembl"/>
        </authorList>
    </citation>
    <scope>IDENTIFICATION</scope>
</reference>
<dbReference type="AlphaFoldDB" id="A0A8C4QWV8"/>
<evidence type="ECO:0000256" key="1">
    <source>
        <dbReference type="ARBA" id="ARBA00001968"/>
    </source>
</evidence>
<accession>A0A8C4QWV8</accession>
<sequence>MVSKCHFSVNCTRFKQFLFSIPCYPYPAFSHPYPFSLLLLPFLKPHTSLSHTHILSLQPVILQTRFFFFGHISSDTNESISPVSFEQDKDKVKFYTGLPSYVTLMMIFSLIEPFIPISNKISMTAFQKYVLVLMKLKMNLHFQDLAYRFRLSKPMVSKTFRSVINIMFYRLKSLIFWPDREMLQKTMPMDFRQSFGDNVVVVIDSFEILIDKPSNLLARSQTWSSCKHHNTVKFLIGMAPQGMITFLSKSWGGRASDGCITANCGLLDKLLPQDIVLSGRTYDVSKSAGHMRAEPKVPAFRKGDNQLCPIEVELTNRTAHVHMHVERVLRFLRNKYTILGGLLPIDFVMCDAAEADVPLIDKIVTVCCALVNVCESVVRFN</sequence>
<keyword evidence="2" id="KW-0479">Metal-binding</keyword>
<dbReference type="OMA" id="MPMDFRQ"/>
<dbReference type="InterPro" id="IPR027805">
    <property type="entry name" value="Transposase_HTH_dom"/>
</dbReference>
<dbReference type="Proteomes" id="UP000694388">
    <property type="component" value="Unplaced"/>
</dbReference>
<evidence type="ECO:0000313" key="5">
    <source>
        <dbReference type="Ensembl" id="ENSEBUP00000021024.1"/>
    </source>
</evidence>
<feature type="domain" description="Transposase Helix-turn-helix" evidence="4">
    <location>
        <begin position="123"/>
        <end position="172"/>
    </location>
</feature>
<reference evidence="5" key="2">
    <citation type="submission" date="2025-09" db="UniProtKB">
        <authorList>
            <consortium name="Ensembl"/>
        </authorList>
    </citation>
    <scope>IDENTIFICATION</scope>
</reference>
<organism evidence="5 6">
    <name type="scientific">Eptatretus burgeri</name>
    <name type="common">Inshore hagfish</name>
    <dbReference type="NCBI Taxonomy" id="7764"/>
    <lineage>
        <taxon>Eukaryota</taxon>
        <taxon>Metazoa</taxon>
        <taxon>Chordata</taxon>
        <taxon>Craniata</taxon>
        <taxon>Vertebrata</taxon>
        <taxon>Cyclostomata</taxon>
        <taxon>Myxini</taxon>
        <taxon>Myxiniformes</taxon>
        <taxon>Myxinidae</taxon>
        <taxon>Eptatretinae</taxon>
        <taxon>Eptatretus</taxon>
    </lineage>
</organism>
<evidence type="ECO:0000313" key="6">
    <source>
        <dbReference type="Proteomes" id="UP000694388"/>
    </source>
</evidence>
<comment type="cofactor">
    <cofactor evidence="1">
        <name>a divalent metal cation</name>
        <dbReference type="ChEBI" id="CHEBI:60240"/>
    </cofactor>
</comment>
<evidence type="ECO:0000259" key="4">
    <source>
        <dbReference type="Pfam" id="PF13613"/>
    </source>
</evidence>
<protein>
    <submittedName>
        <fullName evidence="5">Zgc:113019</fullName>
    </submittedName>
</protein>